<keyword evidence="3" id="KW-1185">Reference proteome</keyword>
<feature type="domain" description="PH" evidence="1">
    <location>
        <begin position="1"/>
        <end position="40"/>
    </location>
</feature>
<gene>
    <name evidence="2" type="ORF">ASPCAL14920</name>
</gene>
<proteinExistence type="predicted"/>
<dbReference type="OMA" id="WREASTK"/>
<dbReference type="InterPro" id="IPR001849">
    <property type="entry name" value="PH_domain"/>
</dbReference>
<protein>
    <recommendedName>
        <fullName evidence="1">PH domain-containing protein</fullName>
    </recommendedName>
</protein>
<dbReference type="EMBL" id="CDMC01000032">
    <property type="protein sequence ID" value="CEL11824.1"/>
    <property type="molecule type" value="Genomic_DNA"/>
</dbReference>
<dbReference type="OrthoDB" id="5364171at2759"/>
<evidence type="ECO:0000313" key="2">
    <source>
        <dbReference type="EMBL" id="CEL11824.1"/>
    </source>
</evidence>
<organism evidence="2 3">
    <name type="scientific">Aspergillus calidoustus</name>
    <dbReference type="NCBI Taxonomy" id="454130"/>
    <lineage>
        <taxon>Eukaryota</taxon>
        <taxon>Fungi</taxon>
        <taxon>Dikarya</taxon>
        <taxon>Ascomycota</taxon>
        <taxon>Pezizomycotina</taxon>
        <taxon>Eurotiomycetes</taxon>
        <taxon>Eurotiomycetidae</taxon>
        <taxon>Eurotiales</taxon>
        <taxon>Aspergillaceae</taxon>
        <taxon>Aspergillus</taxon>
        <taxon>Aspergillus subgen. Nidulantes</taxon>
    </lineage>
</organism>
<accession>A0A0U5GJ76</accession>
<evidence type="ECO:0000313" key="3">
    <source>
        <dbReference type="Proteomes" id="UP000054771"/>
    </source>
</evidence>
<dbReference type="Proteomes" id="UP000054771">
    <property type="component" value="Unassembled WGS sequence"/>
</dbReference>
<evidence type="ECO:0000259" key="1">
    <source>
        <dbReference type="PROSITE" id="PS50003"/>
    </source>
</evidence>
<name>A0A0U5GJ76_ASPCI</name>
<sequence length="224" mass="25452">MVFYAYSKYSKDDVSWRYLITASSLEVLDEWYRAMRKAVPTDAVTRVSPEFYIHDANQVDLGRCTYSTRAGIIGFAPEFMNRMTFTLLNDVGGTIYWTFYNRHVTNHISGNSFFIRSKSDPSVFWYASGNEIYAAKGGRTKFCITGKDLEKGAVMIRGDSISISPIDNRNTSVSVASDSSLVLDPRGADFKFGEFKYGFLSNGWENKTRVFKVRDDGEEWELVA</sequence>
<dbReference type="PROSITE" id="PS50003">
    <property type="entry name" value="PH_DOMAIN"/>
    <property type="match status" value="1"/>
</dbReference>
<reference evidence="3" key="1">
    <citation type="journal article" date="2016" name="Genome Announc.">
        <title>Draft genome sequences of fungus Aspergillus calidoustus.</title>
        <authorList>
            <person name="Horn F."/>
            <person name="Linde J."/>
            <person name="Mattern D.J."/>
            <person name="Walther G."/>
            <person name="Guthke R."/>
            <person name="Scherlach K."/>
            <person name="Martin K."/>
            <person name="Brakhage A.A."/>
            <person name="Petzke L."/>
            <person name="Valiante V."/>
        </authorList>
    </citation>
    <scope>NUCLEOTIDE SEQUENCE [LARGE SCALE GENOMIC DNA]</scope>
    <source>
        <strain evidence="3">SF006504</strain>
    </source>
</reference>
<dbReference type="AlphaFoldDB" id="A0A0U5GJ76"/>